<evidence type="ECO:0000313" key="1">
    <source>
        <dbReference type="EMBL" id="PEH41406.1"/>
    </source>
</evidence>
<dbReference type="InterPro" id="IPR016181">
    <property type="entry name" value="Acyl_CoA_acyltransferase"/>
</dbReference>
<protein>
    <submittedName>
        <fullName evidence="1">N-acetyltransferase</fullName>
    </submittedName>
</protein>
<gene>
    <name evidence="1" type="ORF">CRM94_04080</name>
</gene>
<sequence>MRRLVLDQHDEVMHFVASRTGEHRYDDARSIGLAKNGELVAGVVFQGHNGPNLLMHFALGEGVSQHVITPAFVAAAFLYPFAMLGCRRVTGLVRVDNLEAQRLDENLGFVREGVMRGAAGDGTDFILYGMLRAECRFIHGRYLKAFLKETESIPDQVASVEAERAAA</sequence>
<dbReference type="EMBL" id="PDDY01000001">
    <property type="protein sequence ID" value="PEH41406.1"/>
    <property type="molecule type" value="Genomic_DNA"/>
</dbReference>
<keyword evidence="1" id="KW-0808">Transferase</keyword>
<evidence type="ECO:0000313" key="2">
    <source>
        <dbReference type="Proteomes" id="UP000220629"/>
    </source>
</evidence>
<dbReference type="Proteomes" id="UP000220629">
    <property type="component" value="Unassembled WGS sequence"/>
</dbReference>
<dbReference type="SUPFAM" id="SSF55729">
    <property type="entry name" value="Acyl-CoA N-acyltransferases (Nat)"/>
    <property type="match status" value="1"/>
</dbReference>
<dbReference type="GO" id="GO:0016740">
    <property type="term" value="F:transferase activity"/>
    <property type="evidence" value="ECO:0007669"/>
    <property type="project" value="UniProtKB-KW"/>
</dbReference>
<reference evidence="2" key="1">
    <citation type="submission" date="2017-09" db="EMBL/GenBank/DDBJ databases">
        <title>FDA dAtabase for Regulatory Grade micrObial Sequences (FDA-ARGOS): Supporting development and validation of Infectious Disease Dx tests.</title>
        <authorList>
            <person name="Minogue T."/>
            <person name="Wolcott M."/>
            <person name="Wasieloski L."/>
            <person name="Aguilar W."/>
            <person name="Moore D."/>
            <person name="Tallon L."/>
            <person name="Sadzewicz L."/>
            <person name="Ott S."/>
            <person name="Zhao X."/>
            <person name="Nagaraj S."/>
            <person name="Vavikolanu K."/>
            <person name="Aluvathingal J."/>
            <person name="Nadendla S."/>
            <person name="Sichtig H."/>
        </authorList>
    </citation>
    <scope>NUCLEOTIDE SEQUENCE [LARGE SCALE GENOMIC DNA]</scope>
    <source>
        <strain evidence="2">FDAARGOS_390</strain>
    </source>
</reference>
<accession>A0A2A7SCX0</accession>
<comment type="caution">
    <text evidence="1">The sequence shown here is derived from an EMBL/GenBank/DDBJ whole genome shotgun (WGS) entry which is preliminary data.</text>
</comment>
<dbReference type="AlphaFoldDB" id="A0A2A7SCX0"/>
<organism evidence="1 2">
    <name type="scientific">Burkholderia gladioli</name>
    <name type="common">Pseudomonas marginata</name>
    <name type="synonym">Phytomonas marginata</name>
    <dbReference type="NCBI Taxonomy" id="28095"/>
    <lineage>
        <taxon>Bacteria</taxon>
        <taxon>Pseudomonadati</taxon>
        <taxon>Pseudomonadota</taxon>
        <taxon>Betaproteobacteria</taxon>
        <taxon>Burkholderiales</taxon>
        <taxon>Burkholderiaceae</taxon>
        <taxon>Burkholderia</taxon>
    </lineage>
</organism>
<dbReference type="RefSeq" id="WP_096752356.1">
    <property type="nucleotide sequence ID" value="NZ_CADEPO010000029.1"/>
</dbReference>
<proteinExistence type="predicted"/>
<name>A0A2A7SCX0_BURGA</name>
<dbReference type="Gene3D" id="3.40.630.30">
    <property type="match status" value="1"/>
</dbReference>